<dbReference type="SUPFAM" id="SSF81383">
    <property type="entry name" value="F-box domain"/>
    <property type="match status" value="1"/>
</dbReference>
<keyword evidence="3" id="KW-0813">Transport</keyword>
<dbReference type="Pfam" id="PF00498">
    <property type="entry name" value="FHA"/>
    <property type="match status" value="1"/>
</dbReference>
<dbReference type="SUPFAM" id="SSF49879">
    <property type="entry name" value="SMAD/FHA domain"/>
    <property type="match status" value="1"/>
</dbReference>
<evidence type="ECO:0000256" key="7">
    <source>
        <dbReference type="ARBA" id="ARBA00023136"/>
    </source>
</evidence>
<dbReference type="Pfam" id="PF13041">
    <property type="entry name" value="PPR_2"/>
    <property type="match status" value="1"/>
</dbReference>
<dbReference type="InterPro" id="IPR018108">
    <property type="entry name" value="MCP_transmembrane"/>
</dbReference>
<dbReference type="InterPro" id="IPR000253">
    <property type="entry name" value="FHA_dom"/>
</dbReference>
<evidence type="ECO:0000259" key="10">
    <source>
        <dbReference type="PROSITE" id="PS50006"/>
    </source>
</evidence>
<feature type="domain" description="FHA" evidence="10">
    <location>
        <begin position="65"/>
        <end position="121"/>
    </location>
</feature>
<feature type="repeat" description="PPR" evidence="9">
    <location>
        <begin position="43"/>
        <end position="77"/>
    </location>
</feature>
<evidence type="ECO:0000256" key="6">
    <source>
        <dbReference type="ARBA" id="ARBA00022989"/>
    </source>
</evidence>
<keyword evidence="7 8" id="KW-0472">Membrane</keyword>
<dbReference type="Proteomes" id="UP000631114">
    <property type="component" value="Unassembled WGS sequence"/>
</dbReference>
<dbReference type="Gene3D" id="1.25.40.10">
    <property type="entry name" value="Tetratricopeptide repeat domain"/>
    <property type="match status" value="1"/>
</dbReference>
<comment type="subcellular location">
    <subcellularLocation>
        <location evidence="1">Membrane</location>
        <topology evidence="1">Multi-pass membrane protein</topology>
    </subcellularLocation>
</comment>
<reference evidence="11 12" key="1">
    <citation type="submission" date="2020-10" db="EMBL/GenBank/DDBJ databases">
        <title>The Coptis chinensis genome and diversification of protoberbering-type alkaloids.</title>
        <authorList>
            <person name="Wang B."/>
            <person name="Shu S."/>
            <person name="Song C."/>
            <person name="Liu Y."/>
        </authorList>
    </citation>
    <scope>NUCLEOTIDE SEQUENCE [LARGE SCALE GENOMIC DNA]</scope>
    <source>
        <strain evidence="11">HL-2020</strain>
        <tissue evidence="11">Leaf</tissue>
    </source>
</reference>
<evidence type="ECO:0000313" key="12">
    <source>
        <dbReference type="Proteomes" id="UP000631114"/>
    </source>
</evidence>
<comment type="caution">
    <text evidence="11">The sequence shown here is derived from an EMBL/GenBank/DDBJ whole genome shotgun (WGS) entry which is preliminary data.</text>
</comment>
<dbReference type="OrthoDB" id="756301at2759"/>
<dbReference type="Pfam" id="PF00646">
    <property type="entry name" value="F-box"/>
    <property type="match status" value="1"/>
</dbReference>
<dbReference type="InterPro" id="IPR036047">
    <property type="entry name" value="F-box-like_dom_sf"/>
</dbReference>
<keyword evidence="12" id="KW-1185">Reference proteome</keyword>
<dbReference type="SUPFAM" id="SSF103506">
    <property type="entry name" value="Mitochondrial carrier"/>
    <property type="match status" value="1"/>
</dbReference>
<evidence type="ECO:0000256" key="9">
    <source>
        <dbReference type="PROSITE-ProRule" id="PRU00708"/>
    </source>
</evidence>
<proteinExistence type="inferred from homology"/>
<dbReference type="AlphaFoldDB" id="A0A835IC49"/>
<evidence type="ECO:0000313" key="11">
    <source>
        <dbReference type="EMBL" id="KAF9616205.1"/>
    </source>
</evidence>
<name>A0A835IC49_9MAGN</name>
<evidence type="ECO:0000256" key="8">
    <source>
        <dbReference type="PROSITE-ProRule" id="PRU00282"/>
    </source>
</evidence>
<dbReference type="NCBIfam" id="TIGR01640">
    <property type="entry name" value="F_box_assoc_1"/>
    <property type="match status" value="1"/>
</dbReference>
<dbReference type="InterPro" id="IPR023395">
    <property type="entry name" value="MCP_dom_sf"/>
</dbReference>
<evidence type="ECO:0000256" key="4">
    <source>
        <dbReference type="ARBA" id="ARBA00022692"/>
    </source>
</evidence>
<dbReference type="InterPro" id="IPR002885">
    <property type="entry name" value="PPR_rpt"/>
</dbReference>
<dbReference type="InterPro" id="IPR011990">
    <property type="entry name" value="TPR-like_helical_dom_sf"/>
</dbReference>
<keyword evidence="5" id="KW-0677">Repeat</keyword>
<dbReference type="InterPro" id="IPR050391">
    <property type="entry name" value="Mito_Metabolite_Transporter"/>
</dbReference>
<dbReference type="InterPro" id="IPR008984">
    <property type="entry name" value="SMAD_FHA_dom_sf"/>
</dbReference>
<organism evidence="11 12">
    <name type="scientific">Coptis chinensis</name>
    <dbReference type="NCBI Taxonomy" id="261450"/>
    <lineage>
        <taxon>Eukaryota</taxon>
        <taxon>Viridiplantae</taxon>
        <taxon>Streptophyta</taxon>
        <taxon>Embryophyta</taxon>
        <taxon>Tracheophyta</taxon>
        <taxon>Spermatophyta</taxon>
        <taxon>Magnoliopsida</taxon>
        <taxon>Ranunculales</taxon>
        <taxon>Ranunculaceae</taxon>
        <taxon>Coptidoideae</taxon>
        <taxon>Coptis</taxon>
    </lineage>
</organism>
<sequence>MTNGIPPNAFSYTVLIQGLYRGRNLEDAVDFCVEMLEASHFPNVSTFTTLIDGFCKDKGVQEAESTVRRLREKGVSPSDLLLKDSEISRKHVMINWNLNKLKWELVDMGSLNGTLLNSLTVHNPDSGSRHWSEPIELTSGDIITLGTTSNIFITHVEDQIPFGVGIASDLMGLRRGSKKLPMEDVCYYQWPLPGMNSLDSSESVMGMVVQELQKLLASFSCIRSGCGHQDTADRASLSAGLLRQATYISTRLGSFRTLTNKAIEANDGKPLPLYQKALCGLTAGAIGSSVGSPTDVALIRMQADATLPLEQIRYYKNVFHALYRIVADEGVLSLWKGAWPTVVRAMTLNMGMLASYDQSVEFCKDSFGLGKASTRVVSPPEVEEEDIVSLPHDIIFQEILIRVSAKTLPRFKCVCKHWNTSISNTWFVNAHVLRSRSLPPDDGIIHTRHLRFTNYITEETFDTKLDDIISGFVGLVTSTDGLVVVRAYDEDPVTLKYNHCFYIVNPVTCYQIRLPPPPSHNWEYCRLLFENREYCRLVFDDTTRQYKLVVWDVNDKCDYGSISVLTLTTGCRNEPFWKPLSLPKSCEKALEYPEVLNGKIYWVSSIRSEKRYIVLSMDIASEEIEEIKMPNHCKLCLGKDWMLKVVEVEGSLYLVYNASDMHCYIIWVLEDWKKHKWAKLHQKKYVMHDSCDCSGSDYIKISGWVLTD</sequence>
<dbReference type="InterPro" id="IPR017451">
    <property type="entry name" value="F-box-assoc_interact_dom"/>
</dbReference>
<feature type="repeat" description="Solcar" evidence="8">
    <location>
        <begin position="271"/>
        <end position="362"/>
    </location>
</feature>
<evidence type="ECO:0000256" key="3">
    <source>
        <dbReference type="ARBA" id="ARBA00022448"/>
    </source>
</evidence>
<protein>
    <recommendedName>
        <fullName evidence="10">FHA domain-containing protein</fullName>
    </recommendedName>
</protein>
<evidence type="ECO:0000256" key="1">
    <source>
        <dbReference type="ARBA" id="ARBA00004141"/>
    </source>
</evidence>
<dbReference type="PANTHER" id="PTHR45618">
    <property type="entry name" value="MITOCHONDRIAL DICARBOXYLATE CARRIER-RELATED"/>
    <property type="match status" value="1"/>
</dbReference>
<evidence type="ECO:0000256" key="2">
    <source>
        <dbReference type="ARBA" id="ARBA00006375"/>
    </source>
</evidence>
<dbReference type="EMBL" id="JADFTS010000003">
    <property type="protein sequence ID" value="KAF9616205.1"/>
    <property type="molecule type" value="Genomic_DNA"/>
</dbReference>
<dbReference type="NCBIfam" id="TIGR00756">
    <property type="entry name" value="PPR"/>
    <property type="match status" value="2"/>
</dbReference>
<gene>
    <name evidence="11" type="ORF">IFM89_028981</name>
</gene>
<dbReference type="Gene3D" id="1.50.40.10">
    <property type="entry name" value="Mitochondrial carrier domain"/>
    <property type="match status" value="1"/>
</dbReference>
<evidence type="ECO:0000256" key="5">
    <source>
        <dbReference type="ARBA" id="ARBA00022737"/>
    </source>
</evidence>
<dbReference type="Gene3D" id="2.60.200.20">
    <property type="match status" value="1"/>
</dbReference>
<comment type="similarity">
    <text evidence="2">Belongs to the mitochondrial carrier (TC 2.A.29) family.</text>
</comment>
<accession>A0A835IC49</accession>
<keyword evidence="4 8" id="KW-0812">Transmembrane</keyword>
<dbReference type="Pfam" id="PF08268">
    <property type="entry name" value="FBA_3"/>
    <property type="match status" value="1"/>
</dbReference>
<feature type="repeat" description="PPR" evidence="9">
    <location>
        <begin position="8"/>
        <end position="42"/>
    </location>
</feature>
<dbReference type="InterPro" id="IPR001810">
    <property type="entry name" value="F-box_dom"/>
</dbReference>
<dbReference type="GO" id="GO:0016020">
    <property type="term" value="C:membrane"/>
    <property type="evidence" value="ECO:0007669"/>
    <property type="project" value="UniProtKB-SubCell"/>
</dbReference>
<dbReference type="PROSITE" id="PS50920">
    <property type="entry name" value="SOLCAR"/>
    <property type="match status" value="1"/>
</dbReference>
<keyword evidence="6" id="KW-1133">Transmembrane helix</keyword>
<dbReference type="Pfam" id="PF00153">
    <property type="entry name" value="Mito_carr"/>
    <property type="match status" value="1"/>
</dbReference>
<dbReference type="InterPro" id="IPR013187">
    <property type="entry name" value="F-box-assoc_dom_typ3"/>
</dbReference>
<dbReference type="PROSITE" id="PS51375">
    <property type="entry name" value="PPR"/>
    <property type="match status" value="2"/>
</dbReference>
<dbReference type="PROSITE" id="PS50006">
    <property type="entry name" value="FHA_DOMAIN"/>
    <property type="match status" value="1"/>
</dbReference>